<protein>
    <recommendedName>
        <fullName evidence="5">Zn(2)-C6 fungal-type domain-containing protein</fullName>
    </recommendedName>
</protein>
<keyword evidence="3" id="KW-0238">DNA-binding</keyword>
<proteinExistence type="predicted"/>
<dbReference type="GO" id="GO:0000981">
    <property type="term" value="F:DNA-binding transcription factor activity, RNA polymerase II-specific"/>
    <property type="evidence" value="ECO:0007669"/>
    <property type="project" value="InterPro"/>
</dbReference>
<keyword evidence="4" id="KW-0539">Nucleus</keyword>
<evidence type="ECO:0000313" key="6">
    <source>
        <dbReference type="EMBL" id="KAJ7707153.1"/>
    </source>
</evidence>
<dbReference type="GO" id="GO:0005634">
    <property type="term" value="C:nucleus"/>
    <property type="evidence" value="ECO:0007669"/>
    <property type="project" value="UniProtKB-SubCell"/>
</dbReference>
<dbReference type="Proteomes" id="UP001215598">
    <property type="component" value="Unassembled WGS sequence"/>
</dbReference>
<feature type="domain" description="Zn(2)-C6 fungal-type" evidence="5">
    <location>
        <begin position="27"/>
        <end position="60"/>
    </location>
</feature>
<dbReference type="SUPFAM" id="SSF57701">
    <property type="entry name" value="Zn2/Cys6 DNA-binding domain"/>
    <property type="match status" value="1"/>
</dbReference>
<comment type="subcellular location">
    <subcellularLocation>
        <location evidence="1">Nucleus</location>
    </subcellularLocation>
</comment>
<name>A0AAD7GX13_9AGAR</name>
<dbReference type="PANTHER" id="PTHR46910:SF3">
    <property type="entry name" value="HALOTOLERANCE PROTEIN 9-RELATED"/>
    <property type="match status" value="1"/>
</dbReference>
<dbReference type="InterPro" id="IPR001138">
    <property type="entry name" value="Zn2Cys6_DnaBD"/>
</dbReference>
<dbReference type="AlphaFoldDB" id="A0AAD7GX13"/>
<evidence type="ECO:0000313" key="7">
    <source>
        <dbReference type="Proteomes" id="UP001215598"/>
    </source>
</evidence>
<evidence type="ECO:0000256" key="3">
    <source>
        <dbReference type="ARBA" id="ARBA00023125"/>
    </source>
</evidence>
<evidence type="ECO:0000256" key="1">
    <source>
        <dbReference type="ARBA" id="ARBA00004123"/>
    </source>
</evidence>
<gene>
    <name evidence="6" type="ORF">B0H16DRAFT_1633960</name>
</gene>
<dbReference type="EMBL" id="JARKIB010000447">
    <property type="protein sequence ID" value="KAJ7707153.1"/>
    <property type="molecule type" value="Genomic_DNA"/>
</dbReference>
<evidence type="ECO:0000256" key="2">
    <source>
        <dbReference type="ARBA" id="ARBA00022723"/>
    </source>
</evidence>
<dbReference type="InterPro" id="IPR020448">
    <property type="entry name" value="Maltose_ferment_reg_DNA-bd"/>
</dbReference>
<dbReference type="GO" id="GO:0008270">
    <property type="term" value="F:zinc ion binding"/>
    <property type="evidence" value="ECO:0007669"/>
    <property type="project" value="InterPro"/>
</dbReference>
<dbReference type="PANTHER" id="PTHR46910">
    <property type="entry name" value="TRANSCRIPTION FACTOR PDR1"/>
    <property type="match status" value="1"/>
</dbReference>
<dbReference type="InterPro" id="IPR036864">
    <property type="entry name" value="Zn2-C6_fun-type_DNA-bd_sf"/>
</dbReference>
<dbReference type="InterPro" id="IPR050987">
    <property type="entry name" value="AtrR-like"/>
</dbReference>
<sequence>MADYEQFFYPSAAPPSVQVKQRRRERSCDICRKRKTRCDGPDMPNSNCSNCLSFGAACTYVLPSKKRGPKNA</sequence>
<dbReference type="CDD" id="cd00067">
    <property type="entry name" value="GAL4"/>
    <property type="match status" value="1"/>
</dbReference>
<organism evidence="6 7">
    <name type="scientific">Mycena metata</name>
    <dbReference type="NCBI Taxonomy" id="1033252"/>
    <lineage>
        <taxon>Eukaryota</taxon>
        <taxon>Fungi</taxon>
        <taxon>Dikarya</taxon>
        <taxon>Basidiomycota</taxon>
        <taxon>Agaricomycotina</taxon>
        <taxon>Agaricomycetes</taxon>
        <taxon>Agaricomycetidae</taxon>
        <taxon>Agaricales</taxon>
        <taxon>Marasmiineae</taxon>
        <taxon>Mycenaceae</taxon>
        <taxon>Mycena</taxon>
    </lineage>
</organism>
<dbReference type="PROSITE" id="PS00463">
    <property type="entry name" value="ZN2_CY6_FUNGAL_1"/>
    <property type="match status" value="1"/>
</dbReference>
<keyword evidence="2" id="KW-0479">Metal-binding</keyword>
<evidence type="ECO:0000259" key="5">
    <source>
        <dbReference type="PROSITE" id="PS50048"/>
    </source>
</evidence>
<dbReference type="GO" id="GO:0003677">
    <property type="term" value="F:DNA binding"/>
    <property type="evidence" value="ECO:0007669"/>
    <property type="project" value="UniProtKB-KW"/>
</dbReference>
<dbReference type="PRINTS" id="PR00054">
    <property type="entry name" value="FUNGALZNCYS"/>
</dbReference>
<reference evidence="6" key="1">
    <citation type="submission" date="2023-03" db="EMBL/GenBank/DDBJ databases">
        <title>Massive genome expansion in bonnet fungi (Mycena s.s.) driven by repeated elements and novel gene families across ecological guilds.</title>
        <authorList>
            <consortium name="Lawrence Berkeley National Laboratory"/>
            <person name="Harder C.B."/>
            <person name="Miyauchi S."/>
            <person name="Viragh M."/>
            <person name="Kuo A."/>
            <person name="Thoen E."/>
            <person name="Andreopoulos B."/>
            <person name="Lu D."/>
            <person name="Skrede I."/>
            <person name="Drula E."/>
            <person name="Henrissat B."/>
            <person name="Morin E."/>
            <person name="Kohler A."/>
            <person name="Barry K."/>
            <person name="LaButti K."/>
            <person name="Morin E."/>
            <person name="Salamov A."/>
            <person name="Lipzen A."/>
            <person name="Mereny Z."/>
            <person name="Hegedus B."/>
            <person name="Baldrian P."/>
            <person name="Stursova M."/>
            <person name="Weitz H."/>
            <person name="Taylor A."/>
            <person name="Grigoriev I.V."/>
            <person name="Nagy L.G."/>
            <person name="Martin F."/>
            <person name="Kauserud H."/>
        </authorList>
    </citation>
    <scope>NUCLEOTIDE SEQUENCE</scope>
    <source>
        <strain evidence="6">CBHHK182m</strain>
    </source>
</reference>
<comment type="caution">
    <text evidence="6">The sequence shown here is derived from an EMBL/GenBank/DDBJ whole genome shotgun (WGS) entry which is preliminary data.</text>
</comment>
<keyword evidence="7" id="KW-1185">Reference proteome</keyword>
<dbReference type="PROSITE" id="PS50048">
    <property type="entry name" value="ZN2_CY6_FUNGAL_2"/>
    <property type="match status" value="1"/>
</dbReference>
<evidence type="ECO:0000256" key="4">
    <source>
        <dbReference type="ARBA" id="ARBA00023242"/>
    </source>
</evidence>
<dbReference type="SMART" id="SM00066">
    <property type="entry name" value="GAL4"/>
    <property type="match status" value="1"/>
</dbReference>
<dbReference type="Gene3D" id="4.10.240.10">
    <property type="entry name" value="Zn(2)-C6 fungal-type DNA-binding domain"/>
    <property type="match status" value="1"/>
</dbReference>
<accession>A0AAD7GX13</accession>
<dbReference type="Pfam" id="PF00172">
    <property type="entry name" value="Zn_clus"/>
    <property type="match status" value="1"/>
</dbReference>